<evidence type="ECO:0000256" key="1">
    <source>
        <dbReference type="SAM" id="MobiDB-lite"/>
    </source>
</evidence>
<reference evidence="2" key="2">
    <citation type="journal article" date="2021" name="World Allergy Organ. J.">
        <title>Chromosome-level assembly of Dermatophagoides farinae genome and transcriptome reveals two novel allergens Der f 37 and Der f 39.</title>
        <authorList>
            <person name="Chen J."/>
            <person name="Cai Z."/>
            <person name="Fan D."/>
            <person name="Hu J."/>
            <person name="Hou Y."/>
            <person name="He Y."/>
            <person name="Zhang Z."/>
            <person name="Zhao Z."/>
            <person name="Gao P."/>
            <person name="Hu W."/>
            <person name="Sun J."/>
            <person name="Li J."/>
            <person name="Ji K."/>
        </authorList>
    </citation>
    <scope>NUCLEOTIDE SEQUENCE</scope>
    <source>
        <strain evidence="2">JKM2019</strain>
    </source>
</reference>
<organism evidence="2">
    <name type="scientific">Dermatophagoides farinae</name>
    <name type="common">American house dust mite</name>
    <dbReference type="NCBI Taxonomy" id="6954"/>
    <lineage>
        <taxon>Eukaryota</taxon>
        <taxon>Metazoa</taxon>
        <taxon>Ecdysozoa</taxon>
        <taxon>Arthropoda</taxon>
        <taxon>Chelicerata</taxon>
        <taxon>Arachnida</taxon>
        <taxon>Acari</taxon>
        <taxon>Acariformes</taxon>
        <taxon>Sarcoptiformes</taxon>
        <taxon>Astigmata</taxon>
        <taxon>Psoroptidia</taxon>
        <taxon>Analgoidea</taxon>
        <taxon>Pyroglyphidae</taxon>
        <taxon>Dermatophagoidinae</taxon>
        <taxon>Dermatophagoides</taxon>
    </lineage>
</organism>
<feature type="region of interest" description="Disordered" evidence="1">
    <location>
        <begin position="1"/>
        <end position="20"/>
    </location>
</feature>
<name>A0A9D4SJ97_DERFA</name>
<protein>
    <submittedName>
        <fullName evidence="2">Uncharacterized protein</fullName>
    </submittedName>
</protein>
<evidence type="ECO:0000313" key="2">
    <source>
        <dbReference type="EMBL" id="KAH7643180.1"/>
    </source>
</evidence>
<dbReference type="EMBL" id="SDOV01000003">
    <property type="protein sequence ID" value="KAH7643180.1"/>
    <property type="molecule type" value="Genomic_DNA"/>
</dbReference>
<dbReference type="Proteomes" id="UP000828236">
    <property type="component" value="Unassembled WGS sequence"/>
</dbReference>
<feature type="compositionally biased region" description="Low complexity" evidence="1">
    <location>
        <begin position="42"/>
        <end position="66"/>
    </location>
</feature>
<accession>A0A9D4SJ97</accession>
<reference evidence="2" key="1">
    <citation type="submission" date="2020-06" db="EMBL/GenBank/DDBJ databases">
        <authorList>
            <person name="Ji K."/>
            <person name="Li J."/>
        </authorList>
    </citation>
    <scope>NUCLEOTIDE SEQUENCE</scope>
    <source>
        <strain evidence="2">JKM2019</strain>
        <tissue evidence="2">Whole body</tissue>
    </source>
</reference>
<proteinExistence type="predicted"/>
<dbReference type="AlphaFoldDB" id="A0A9D4SJ97"/>
<feature type="region of interest" description="Disordered" evidence="1">
    <location>
        <begin position="27"/>
        <end position="66"/>
    </location>
</feature>
<sequence>MTKKRRSSSTNVPHEKHDDNYFIDIIGFNIDNNPRQQSDIQPSSSTSTPSTTGSSSIGPRTPQLSQ</sequence>
<comment type="caution">
    <text evidence="2">The sequence shown here is derived from an EMBL/GenBank/DDBJ whole genome shotgun (WGS) entry which is preliminary data.</text>
</comment>
<gene>
    <name evidence="2" type="ORF">HUG17_9871</name>
</gene>